<protein>
    <submittedName>
        <fullName evidence="1">Uncharacterized protein</fullName>
    </submittedName>
</protein>
<evidence type="ECO:0000313" key="1">
    <source>
        <dbReference type="EMBL" id="NBI55474.1"/>
    </source>
</evidence>
<gene>
    <name evidence="1" type="ORF">EIZ48_23435</name>
</gene>
<dbReference type="RefSeq" id="WP_160657108.1">
    <property type="nucleotide sequence ID" value="NZ_RSEJ01000031.1"/>
</dbReference>
<evidence type="ECO:0000313" key="2">
    <source>
        <dbReference type="Proteomes" id="UP000738517"/>
    </source>
</evidence>
<name>A0ABW9YRN0_9GAMM</name>
<accession>A0ABW9YRN0</accession>
<dbReference type="Proteomes" id="UP000738517">
    <property type="component" value="Unassembled WGS sequence"/>
</dbReference>
<organism evidence="1 2">
    <name type="scientific">Photobacterium alginatilyticum</name>
    <dbReference type="NCBI Taxonomy" id="1775171"/>
    <lineage>
        <taxon>Bacteria</taxon>
        <taxon>Pseudomonadati</taxon>
        <taxon>Pseudomonadota</taxon>
        <taxon>Gammaproteobacteria</taxon>
        <taxon>Vibrionales</taxon>
        <taxon>Vibrionaceae</taxon>
        <taxon>Photobacterium</taxon>
    </lineage>
</organism>
<keyword evidence="2" id="KW-1185">Reference proteome</keyword>
<reference evidence="1 2" key="1">
    <citation type="journal article" date="2017" name="Int. J. Syst. Evol. Microbiol.">
        <title>Photobacterium alginatilyticum sp. nov., a marine bacterium isolated from bottom seawater.</title>
        <authorList>
            <person name="Wang X."/>
            <person name="Wang Y."/>
            <person name="Yang X."/>
            <person name="Sun H."/>
            <person name="Li B."/>
            <person name="Zhang X.H."/>
        </authorList>
    </citation>
    <scope>NUCLEOTIDE SEQUENCE [LARGE SCALE GENOMIC DNA]</scope>
    <source>
        <strain evidence="1 2">P03D4</strain>
    </source>
</reference>
<sequence>MSGLTVLASAVTKGSGISKKTGTPKPYSFAQVHYLVPAKSFVNDDNNIQKLGMEEKTISMKDDGALFAQFSDIQFPCNLKLILDADPENPSRNIVVDFQA</sequence>
<proteinExistence type="predicted"/>
<dbReference type="InterPro" id="IPR010008">
    <property type="entry name" value="Vibrio_Phage_CTX_RstB"/>
</dbReference>
<comment type="caution">
    <text evidence="1">The sequence shown here is derived from an EMBL/GenBank/DDBJ whole genome shotgun (WGS) entry which is preliminary data.</text>
</comment>
<dbReference type="EMBL" id="RSEJ01000031">
    <property type="protein sequence ID" value="NBI55474.1"/>
    <property type="molecule type" value="Genomic_DNA"/>
</dbReference>
<dbReference type="Pfam" id="PF07459">
    <property type="entry name" value="CTX_RstB"/>
    <property type="match status" value="1"/>
</dbReference>